<dbReference type="KEGG" id="pnt:G5B91_33545"/>
<dbReference type="Pfam" id="PF00072">
    <property type="entry name" value="Response_reg"/>
    <property type="match status" value="1"/>
</dbReference>
<dbReference type="PANTHER" id="PTHR44591">
    <property type="entry name" value="STRESS RESPONSE REGULATOR PROTEIN 1"/>
    <property type="match status" value="1"/>
</dbReference>
<reference evidence="5 6" key="1">
    <citation type="submission" date="2020-02" db="EMBL/GenBank/DDBJ databases">
        <title>Integrative conjugative elements (ICEs) and plasmids drive adaptation of Pseudomonas nitroreducens strain HBP1 to wastewater environment.</title>
        <authorList>
            <person name="Sentchilo V."/>
            <person name="Carraro N."/>
            <person name="Bertelli C."/>
            <person name="van der Meer J.R."/>
        </authorList>
    </citation>
    <scope>NUCLEOTIDE SEQUENCE [LARGE SCALE GENOMIC DNA]</scope>
    <source>
        <strain evidence="5 6">HBP1</strain>
        <plasmid evidence="6">ppnihbp1_1</plasmid>
    </source>
</reference>
<dbReference type="SUPFAM" id="SSF52172">
    <property type="entry name" value="CheY-like"/>
    <property type="match status" value="1"/>
</dbReference>
<gene>
    <name evidence="5" type="ORF">G5B91_33545</name>
</gene>
<keyword evidence="1 3" id="KW-0597">Phosphoprotein</keyword>
<keyword evidence="2" id="KW-0902">Two-component regulatory system</keyword>
<evidence type="ECO:0000259" key="4">
    <source>
        <dbReference type="PROSITE" id="PS50110"/>
    </source>
</evidence>
<protein>
    <submittedName>
        <fullName evidence="5">Response regulator</fullName>
    </submittedName>
</protein>
<dbReference type="GO" id="GO:0000160">
    <property type="term" value="P:phosphorelay signal transduction system"/>
    <property type="evidence" value="ECO:0007669"/>
    <property type="project" value="UniProtKB-KW"/>
</dbReference>
<keyword evidence="5" id="KW-0614">Plasmid</keyword>
<evidence type="ECO:0000256" key="2">
    <source>
        <dbReference type="ARBA" id="ARBA00023012"/>
    </source>
</evidence>
<dbReference type="Proteomes" id="UP000501063">
    <property type="component" value="Plasmid pPniHBP1_1"/>
</dbReference>
<dbReference type="AlphaFoldDB" id="A0A6G6J9X9"/>
<dbReference type="InterPro" id="IPR001789">
    <property type="entry name" value="Sig_transdc_resp-reg_receiver"/>
</dbReference>
<dbReference type="InterPro" id="IPR050595">
    <property type="entry name" value="Bact_response_regulator"/>
</dbReference>
<dbReference type="Gene3D" id="3.40.50.2300">
    <property type="match status" value="1"/>
</dbReference>
<geneLocation type="plasmid" evidence="6">
    <name>ppnihbp1_1</name>
</geneLocation>
<dbReference type="SMART" id="SM00448">
    <property type="entry name" value="REC"/>
    <property type="match status" value="1"/>
</dbReference>
<evidence type="ECO:0000256" key="1">
    <source>
        <dbReference type="ARBA" id="ARBA00022553"/>
    </source>
</evidence>
<proteinExistence type="predicted"/>
<dbReference type="PANTHER" id="PTHR44591:SF14">
    <property type="entry name" value="PROTEIN PILG"/>
    <property type="match status" value="1"/>
</dbReference>
<sequence>MTNIRSVCIVDDSPGMRKMGASFLQKADVEVHLAKDGYEALHVIREARPDACFIDIEMPNLDGLKLVSILRASPLFKSMPIAVLSSASSPFDVQKGLLAGADRYLTKPFTGDKIAQALADMEAIIDEQ</sequence>
<feature type="modified residue" description="4-aspartylphosphate" evidence="3">
    <location>
        <position position="55"/>
    </location>
</feature>
<evidence type="ECO:0000313" key="6">
    <source>
        <dbReference type="Proteomes" id="UP000501063"/>
    </source>
</evidence>
<name>A0A6G6J9X9_PSENT</name>
<accession>A0A6G6J9X9</accession>
<dbReference type="RefSeq" id="WP_017519810.1">
    <property type="nucleotide sequence ID" value="NZ_CP049142.1"/>
</dbReference>
<dbReference type="InterPro" id="IPR011006">
    <property type="entry name" value="CheY-like_superfamily"/>
</dbReference>
<organism evidence="5 6">
    <name type="scientific">Pseudomonas nitroreducens</name>
    <dbReference type="NCBI Taxonomy" id="46680"/>
    <lineage>
        <taxon>Bacteria</taxon>
        <taxon>Pseudomonadati</taxon>
        <taxon>Pseudomonadota</taxon>
        <taxon>Gammaproteobacteria</taxon>
        <taxon>Pseudomonadales</taxon>
        <taxon>Pseudomonadaceae</taxon>
        <taxon>Pseudomonas</taxon>
    </lineage>
</organism>
<dbReference type="PROSITE" id="PS50110">
    <property type="entry name" value="RESPONSE_REGULATORY"/>
    <property type="match status" value="1"/>
</dbReference>
<feature type="domain" description="Response regulatory" evidence="4">
    <location>
        <begin position="6"/>
        <end position="122"/>
    </location>
</feature>
<evidence type="ECO:0000313" key="5">
    <source>
        <dbReference type="EMBL" id="QIE91281.1"/>
    </source>
</evidence>
<dbReference type="EMBL" id="CP049142">
    <property type="protein sequence ID" value="QIE91281.1"/>
    <property type="molecule type" value="Genomic_DNA"/>
</dbReference>
<evidence type="ECO:0000256" key="3">
    <source>
        <dbReference type="PROSITE-ProRule" id="PRU00169"/>
    </source>
</evidence>